<evidence type="ECO:0000313" key="2">
    <source>
        <dbReference type="Proteomes" id="UP001157502"/>
    </source>
</evidence>
<keyword evidence="2" id="KW-1185">Reference proteome</keyword>
<sequence length="255" mass="28170">MLKGTNHLTISDIQLTDSASYYCGSSYSNKLTFLVGDILIVKGSESRSTRIVQQPVLESVQPGDSVTLNCTIKTETCEGEHSVYWFRHDSGESPPGIIYTHGDRSGQCKNSTETGSPTQSCVYNLPKRNLSLSDAGTYYCAVVSCGEILFGNGTKLEVKDRHTEPVLLVLGIALGVSFILNIVLTCLICKMKCRELDSQTRGPTDPWSDVGNHDADNLHYVALNLNKNQSTRQRCNVEEETVVIYAGIRQQNRRK</sequence>
<dbReference type="EMBL" id="CM055735">
    <property type="protein sequence ID" value="KAJ8008350.1"/>
    <property type="molecule type" value="Genomic_DNA"/>
</dbReference>
<evidence type="ECO:0000313" key="1">
    <source>
        <dbReference type="EMBL" id="KAJ8008350.1"/>
    </source>
</evidence>
<organism evidence="1 2">
    <name type="scientific">Dallia pectoralis</name>
    <name type="common">Alaska blackfish</name>
    <dbReference type="NCBI Taxonomy" id="75939"/>
    <lineage>
        <taxon>Eukaryota</taxon>
        <taxon>Metazoa</taxon>
        <taxon>Chordata</taxon>
        <taxon>Craniata</taxon>
        <taxon>Vertebrata</taxon>
        <taxon>Euteleostomi</taxon>
        <taxon>Actinopterygii</taxon>
        <taxon>Neopterygii</taxon>
        <taxon>Teleostei</taxon>
        <taxon>Protacanthopterygii</taxon>
        <taxon>Esociformes</taxon>
        <taxon>Umbridae</taxon>
        <taxon>Dallia</taxon>
    </lineage>
</organism>
<proteinExistence type="predicted"/>
<name>A0ACC2GY98_DALPE</name>
<reference evidence="1" key="1">
    <citation type="submission" date="2021-05" db="EMBL/GenBank/DDBJ databases">
        <authorList>
            <person name="Pan Q."/>
            <person name="Jouanno E."/>
            <person name="Zahm M."/>
            <person name="Klopp C."/>
            <person name="Cabau C."/>
            <person name="Louis A."/>
            <person name="Berthelot C."/>
            <person name="Parey E."/>
            <person name="Roest Crollius H."/>
            <person name="Montfort J."/>
            <person name="Robinson-Rechavi M."/>
            <person name="Bouchez O."/>
            <person name="Lampietro C."/>
            <person name="Lopez Roques C."/>
            <person name="Donnadieu C."/>
            <person name="Postlethwait J."/>
            <person name="Bobe J."/>
            <person name="Dillon D."/>
            <person name="Chandos A."/>
            <person name="von Hippel F."/>
            <person name="Guiguen Y."/>
        </authorList>
    </citation>
    <scope>NUCLEOTIDE SEQUENCE</scope>
    <source>
        <strain evidence="1">YG-Jan2019</strain>
    </source>
</reference>
<dbReference type="Proteomes" id="UP001157502">
    <property type="component" value="Chromosome 8"/>
</dbReference>
<gene>
    <name evidence="1" type="ORF">DPEC_G00103920</name>
</gene>
<accession>A0ACC2GY98</accession>
<comment type="caution">
    <text evidence="1">The sequence shown here is derived from an EMBL/GenBank/DDBJ whole genome shotgun (WGS) entry which is preliminary data.</text>
</comment>
<protein>
    <submittedName>
        <fullName evidence="1">Uncharacterized protein</fullName>
    </submittedName>
</protein>